<evidence type="ECO:0000256" key="3">
    <source>
        <dbReference type="ARBA" id="ARBA00022475"/>
    </source>
</evidence>
<evidence type="ECO:0000313" key="9">
    <source>
        <dbReference type="EMBL" id="RNE66731.1"/>
    </source>
</evidence>
<organism evidence="9 10">
    <name type="scientific">Cryobacterium tepidiphilum</name>
    <dbReference type="NCBI Taxonomy" id="2486026"/>
    <lineage>
        <taxon>Bacteria</taxon>
        <taxon>Bacillati</taxon>
        <taxon>Actinomycetota</taxon>
        <taxon>Actinomycetes</taxon>
        <taxon>Micrococcales</taxon>
        <taxon>Microbacteriaceae</taxon>
        <taxon>Cryobacterium</taxon>
    </lineage>
</organism>
<dbReference type="PANTHER" id="PTHR30506">
    <property type="entry name" value="INNER MEMBRANE PROTEIN"/>
    <property type="match status" value="1"/>
</dbReference>
<keyword evidence="6 7" id="KW-0472">Membrane</keyword>
<dbReference type="Proteomes" id="UP000279859">
    <property type="component" value="Unassembled WGS sequence"/>
</dbReference>
<dbReference type="RefSeq" id="WP_123044771.1">
    <property type="nucleotide sequence ID" value="NZ_RDSR01000003.1"/>
</dbReference>
<evidence type="ECO:0000256" key="1">
    <source>
        <dbReference type="ARBA" id="ARBA00004651"/>
    </source>
</evidence>
<comment type="similarity">
    <text evidence="2">Belongs to the UPF0126 family.</text>
</comment>
<keyword evidence="10" id="KW-1185">Reference proteome</keyword>
<dbReference type="EMBL" id="RDSR01000003">
    <property type="protein sequence ID" value="RNE66731.1"/>
    <property type="molecule type" value="Genomic_DNA"/>
</dbReference>
<keyword evidence="3" id="KW-1003">Cell membrane</keyword>
<evidence type="ECO:0000256" key="6">
    <source>
        <dbReference type="ARBA" id="ARBA00023136"/>
    </source>
</evidence>
<name>A0A3M8LMW8_9MICO</name>
<proteinExistence type="inferred from homology"/>
<feature type="transmembrane region" description="Helical" evidence="7">
    <location>
        <begin position="38"/>
        <end position="59"/>
    </location>
</feature>
<feature type="transmembrane region" description="Helical" evidence="7">
    <location>
        <begin position="71"/>
        <end position="90"/>
    </location>
</feature>
<dbReference type="PANTHER" id="PTHR30506:SF3">
    <property type="entry name" value="UPF0126 INNER MEMBRANE PROTEIN YADS-RELATED"/>
    <property type="match status" value="1"/>
</dbReference>
<gene>
    <name evidence="9" type="ORF">EEJ31_02805</name>
</gene>
<protein>
    <submittedName>
        <fullName evidence="9">Trimeric intracellular cation channel family protein</fullName>
    </submittedName>
</protein>
<dbReference type="OrthoDB" id="9791874at2"/>
<feature type="domain" description="Glycine transporter" evidence="8">
    <location>
        <begin position="14"/>
        <end position="88"/>
    </location>
</feature>
<evidence type="ECO:0000256" key="2">
    <source>
        <dbReference type="ARBA" id="ARBA00008193"/>
    </source>
</evidence>
<evidence type="ECO:0000256" key="4">
    <source>
        <dbReference type="ARBA" id="ARBA00022692"/>
    </source>
</evidence>
<dbReference type="GO" id="GO:0005886">
    <property type="term" value="C:plasma membrane"/>
    <property type="evidence" value="ECO:0007669"/>
    <property type="project" value="UniProtKB-SubCell"/>
</dbReference>
<accession>A0A3M8LMW8</accession>
<feature type="transmembrane region" description="Helical" evidence="7">
    <location>
        <begin position="97"/>
        <end position="118"/>
    </location>
</feature>
<comment type="subcellular location">
    <subcellularLocation>
        <location evidence="1">Cell membrane</location>
        <topology evidence="1">Multi-pass membrane protein</topology>
    </subcellularLocation>
</comment>
<evidence type="ECO:0000256" key="5">
    <source>
        <dbReference type="ARBA" id="ARBA00022989"/>
    </source>
</evidence>
<comment type="caution">
    <text evidence="9">The sequence shown here is derived from an EMBL/GenBank/DDBJ whole genome shotgun (WGS) entry which is preliminary data.</text>
</comment>
<keyword evidence="5 7" id="KW-1133">Transmembrane helix</keyword>
<dbReference type="AlphaFoldDB" id="A0A3M8LMW8"/>
<sequence>MTDPTETVNDVIRVVDLAGVLGNATLGGIAARSAKLDLVGFVCLAILSGLGGGMIRDTLLQRGTPVALTDPYYLILAVTGAAIAFVVHIRGRWTHRVLTLIDALAVGCWAAVGAQKALEADLGWLPAVMLGVITAVGGGMVRDVFLLRVPSIFGGNTLYATSAVLASVVMVIFSELGLPAIGSAAALLSGAGLSLLARRYRWILPTEVRIRRPSG</sequence>
<reference evidence="9 10" key="1">
    <citation type="submission" date="2018-11" db="EMBL/GenBank/DDBJ databases">
        <title>Cryobacterium sp. nov., isolated from rhizosphere soil of lettuce.</title>
        <authorList>
            <person name="Wang Y."/>
        </authorList>
    </citation>
    <scope>NUCLEOTIDE SEQUENCE [LARGE SCALE GENOMIC DNA]</scope>
    <source>
        <strain evidence="9 10">NEAU-85</strain>
    </source>
</reference>
<feature type="transmembrane region" description="Helical" evidence="7">
    <location>
        <begin position="124"/>
        <end position="145"/>
    </location>
</feature>
<feature type="domain" description="Glycine transporter" evidence="8">
    <location>
        <begin position="100"/>
        <end position="174"/>
    </location>
</feature>
<evidence type="ECO:0000256" key="7">
    <source>
        <dbReference type="SAM" id="Phobius"/>
    </source>
</evidence>
<feature type="transmembrane region" description="Helical" evidence="7">
    <location>
        <begin position="157"/>
        <end position="174"/>
    </location>
</feature>
<dbReference type="Pfam" id="PF03458">
    <property type="entry name" value="Gly_transporter"/>
    <property type="match status" value="2"/>
</dbReference>
<evidence type="ECO:0000313" key="10">
    <source>
        <dbReference type="Proteomes" id="UP000279859"/>
    </source>
</evidence>
<dbReference type="InterPro" id="IPR005115">
    <property type="entry name" value="Gly_transporter"/>
</dbReference>
<keyword evidence="4 7" id="KW-0812">Transmembrane</keyword>
<evidence type="ECO:0000259" key="8">
    <source>
        <dbReference type="Pfam" id="PF03458"/>
    </source>
</evidence>
<feature type="transmembrane region" description="Helical" evidence="7">
    <location>
        <begin position="180"/>
        <end position="197"/>
    </location>
</feature>